<comment type="caution">
    <text evidence="2">The sequence shown here is derived from an EMBL/GenBank/DDBJ whole genome shotgun (WGS) entry which is preliminary data.</text>
</comment>
<feature type="compositionally biased region" description="Basic residues" evidence="1">
    <location>
        <begin position="439"/>
        <end position="453"/>
    </location>
</feature>
<evidence type="ECO:0000313" key="3">
    <source>
        <dbReference type="Proteomes" id="UP001218188"/>
    </source>
</evidence>
<dbReference type="Proteomes" id="UP001218188">
    <property type="component" value="Unassembled WGS sequence"/>
</dbReference>
<evidence type="ECO:0000313" key="2">
    <source>
        <dbReference type="EMBL" id="KAJ7033891.1"/>
    </source>
</evidence>
<protein>
    <submittedName>
        <fullName evidence="2">Uncharacterized protein</fullName>
    </submittedName>
</protein>
<dbReference type="EMBL" id="JARJCM010000061">
    <property type="protein sequence ID" value="KAJ7033891.1"/>
    <property type="molecule type" value="Genomic_DNA"/>
</dbReference>
<sequence length="453" mass="51348">MSPSSSWIPAEWEANAPHFDSKKPESLLQFLDHMKDLMANALVPRDKLKNTLVCYADYTAKQEWINLPSFKDGSYEEFVTDIVACHPSLLDIENGSLALWNKSLERFIPRAIAMDNQDKLFDLIGTLRAQVKYLVPGKLSDQEAAAGFLGKLDADFIYRTWNHLDMEGVLQSTLPLDLSDVSVASDHVEKRKGKEIEHYPFDVVVSAAVAISQGIVDRNDYNFKDRILDKGKVDERCFDLEMDAEQQYLDKKYQAAIAKLENMQMVMTEQFELHERQMKEFMMAMQPGSVPMQHISGSVDTGNTGLVRNGYNVGTDMVESLFPNGPGYDPRDDEILTLRVSEAKLKQQLALLSQPGTMVQPIPGESNEEVVQPASVDYTSQLIELMRAMVLRIEKTSELRSNPFRTGISRPEIEEEDFSETESGMDNLFNGSMSSNGQRKLRKRRPKRRTAHH</sequence>
<feature type="compositionally biased region" description="Polar residues" evidence="1">
    <location>
        <begin position="429"/>
        <end position="438"/>
    </location>
</feature>
<feature type="region of interest" description="Disordered" evidence="1">
    <location>
        <begin position="402"/>
        <end position="453"/>
    </location>
</feature>
<reference evidence="2" key="1">
    <citation type="submission" date="2023-03" db="EMBL/GenBank/DDBJ databases">
        <title>Massive genome expansion in bonnet fungi (Mycena s.s.) driven by repeated elements and novel gene families across ecological guilds.</title>
        <authorList>
            <consortium name="Lawrence Berkeley National Laboratory"/>
            <person name="Harder C.B."/>
            <person name="Miyauchi S."/>
            <person name="Viragh M."/>
            <person name="Kuo A."/>
            <person name="Thoen E."/>
            <person name="Andreopoulos B."/>
            <person name="Lu D."/>
            <person name="Skrede I."/>
            <person name="Drula E."/>
            <person name="Henrissat B."/>
            <person name="Morin E."/>
            <person name="Kohler A."/>
            <person name="Barry K."/>
            <person name="LaButti K."/>
            <person name="Morin E."/>
            <person name="Salamov A."/>
            <person name="Lipzen A."/>
            <person name="Mereny Z."/>
            <person name="Hegedus B."/>
            <person name="Baldrian P."/>
            <person name="Stursova M."/>
            <person name="Weitz H."/>
            <person name="Taylor A."/>
            <person name="Grigoriev I.V."/>
            <person name="Nagy L.G."/>
            <person name="Martin F."/>
            <person name="Kauserud H."/>
        </authorList>
    </citation>
    <scope>NUCLEOTIDE SEQUENCE</scope>
    <source>
        <strain evidence="2">CBHHK200</strain>
    </source>
</reference>
<name>A0AAD6X3U9_9AGAR</name>
<keyword evidence="3" id="KW-1185">Reference proteome</keyword>
<evidence type="ECO:0000256" key="1">
    <source>
        <dbReference type="SAM" id="MobiDB-lite"/>
    </source>
</evidence>
<proteinExistence type="predicted"/>
<dbReference type="AlphaFoldDB" id="A0AAD6X3U9"/>
<organism evidence="2 3">
    <name type="scientific">Mycena alexandri</name>
    <dbReference type="NCBI Taxonomy" id="1745969"/>
    <lineage>
        <taxon>Eukaryota</taxon>
        <taxon>Fungi</taxon>
        <taxon>Dikarya</taxon>
        <taxon>Basidiomycota</taxon>
        <taxon>Agaricomycotina</taxon>
        <taxon>Agaricomycetes</taxon>
        <taxon>Agaricomycetidae</taxon>
        <taxon>Agaricales</taxon>
        <taxon>Marasmiineae</taxon>
        <taxon>Mycenaceae</taxon>
        <taxon>Mycena</taxon>
    </lineage>
</organism>
<gene>
    <name evidence="2" type="ORF">C8F04DRAFT_1183640</name>
</gene>
<accession>A0AAD6X3U9</accession>